<accession>A0A495E8G5</accession>
<name>A0A495E8G5_9FLAO</name>
<dbReference type="EMBL" id="RBIQ01000008">
    <property type="protein sequence ID" value="RKR13222.1"/>
    <property type="molecule type" value="Genomic_DNA"/>
</dbReference>
<gene>
    <name evidence="1" type="ORF">CLV91_1937</name>
</gene>
<protein>
    <recommendedName>
        <fullName evidence="3">Outer membrane lipoprotein-sorting protein</fullName>
    </recommendedName>
</protein>
<dbReference type="RefSeq" id="WP_121066979.1">
    <property type="nucleotide sequence ID" value="NZ_RBIQ01000008.1"/>
</dbReference>
<evidence type="ECO:0000313" key="1">
    <source>
        <dbReference type="EMBL" id="RKR13222.1"/>
    </source>
</evidence>
<sequence length="268" mass="30414">MTLPNFKTKSLIAFVLIAFIGLQYMNAQTDVKSKELINALVLVNGGYEKLASKKDVSFSYKYDNFDKGYDLSTEKHIFDGEHSMAIYTHHDINVLPKQEGDAVQSLVDGKAQLTLDGKAIKDAKNIGATVFLRKVNSYWFTMNYKLQDPGTNYEYLGIETADGIVYDKVSLTYDGAVTNKEQNDAYILYFNPETHLIDLFYFSLPAWGINKPVLKMMVNYAVIDEIYVPVSRKVYAPNEKGEYNLAGEFTFSDVKFNNGLKKEDFVLQ</sequence>
<organism evidence="1 2">
    <name type="scientific">Maribacter vaceletii</name>
    <dbReference type="NCBI Taxonomy" id="1206816"/>
    <lineage>
        <taxon>Bacteria</taxon>
        <taxon>Pseudomonadati</taxon>
        <taxon>Bacteroidota</taxon>
        <taxon>Flavobacteriia</taxon>
        <taxon>Flavobacteriales</taxon>
        <taxon>Flavobacteriaceae</taxon>
        <taxon>Maribacter</taxon>
    </lineage>
</organism>
<dbReference type="InterPro" id="IPR045444">
    <property type="entry name" value="DUF6503"/>
</dbReference>
<dbReference type="Proteomes" id="UP000269412">
    <property type="component" value="Unassembled WGS sequence"/>
</dbReference>
<dbReference type="Pfam" id="PF20113">
    <property type="entry name" value="DUF6503"/>
    <property type="match status" value="1"/>
</dbReference>
<keyword evidence="2" id="KW-1185">Reference proteome</keyword>
<reference evidence="1 2" key="1">
    <citation type="submission" date="2018-10" db="EMBL/GenBank/DDBJ databases">
        <title>Genomic Encyclopedia of Archaeal and Bacterial Type Strains, Phase II (KMG-II): from individual species to whole genera.</title>
        <authorList>
            <person name="Goeker M."/>
        </authorList>
    </citation>
    <scope>NUCLEOTIDE SEQUENCE [LARGE SCALE GENOMIC DNA]</scope>
    <source>
        <strain evidence="1 2">DSM 25230</strain>
    </source>
</reference>
<dbReference type="AlphaFoldDB" id="A0A495E8G5"/>
<comment type="caution">
    <text evidence="1">The sequence shown here is derived from an EMBL/GenBank/DDBJ whole genome shotgun (WGS) entry which is preliminary data.</text>
</comment>
<dbReference type="OrthoDB" id="1490620at2"/>
<evidence type="ECO:0000313" key="2">
    <source>
        <dbReference type="Proteomes" id="UP000269412"/>
    </source>
</evidence>
<evidence type="ECO:0008006" key="3">
    <source>
        <dbReference type="Google" id="ProtNLM"/>
    </source>
</evidence>
<proteinExistence type="predicted"/>